<organism evidence="1 2">
    <name type="scientific">Diversispora epigaea</name>
    <dbReference type="NCBI Taxonomy" id="1348612"/>
    <lineage>
        <taxon>Eukaryota</taxon>
        <taxon>Fungi</taxon>
        <taxon>Fungi incertae sedis</taxon>
        <taxon>Mucoromycota</taxon>
        <taxon>Glomeromycotina</taxon>
        <taxon>Glomeromycetes</taxon>
        <taxon>Diversisporales</taxon>
        <taxon>Diversisporaceae</taxon>
        <taxon>Diversispora</taxon>
    </lineage>
</organism>
<dbReference type="AlphaFoldDB" id="A0A397HLE1"/>
<dbReference type="EMBL" id="PQFF01000313">
    <property type="protein sequence ID" value="RHZ62174.1"/>
    <property type="molecule type" value="Genomic_DNA"/>
</dbReference>
<accession>A0A397HLE1</accession>
<dbReference type="Proteomes" id="UP000266861">
    <property type="component" value="Unassembled WGS sequence"/>
</dbReference>
<gene>
    <name evidence="1" type="ORF">Glove_343g20</name>
</gene>
<reference evidence="1 2" key="1">
    <citation type="submission" date="2018-08" db="EMBL/GenBank/DDBJ databases">
        <title>Genome and evolution of the arbuscular mycorrhizal fungus Diversispora epigaea (formerly Glomus versiforme) and its bacterial endosymbionts.</title>
        <authorList>
            <person name="Sun X."/>
            <person name="Fei Z."/>
            <person name="Harrison M."/>
        </authorList>
    </citation>
    <scope>NUCLEOTIDE SEQUENCE [LARGE SCALE GENOMIC DNA]</scope>
    <source>
        <strain evidence="1 2">IT104</strain>
    </source>
</reference>
<keyword evidence="2" id="KW-1185">Reference proteome</keyword>
<comment type="caution">
    <text evidence="1">The sequence shown here is derived from an EMBL/GenBank/DDBJ whole genome shotgun (WGS) entry which is preliminary data.</text>
</comment>
<evidence type="ECO:0000313" key="1">
    <source>
        <dbReference type="EMBL" id="RHZ62174.1"/>
    </source>
</evidence>
<evidence type="ECO:0000313" key="2">
    <source>
        <dbReference type="Proteomes" id="UP000266861"/>
    </source>
</evidence>
<protein>
    <submittedName>
        <fullName evidence="1">Uncharacterized protein</fullName>
    </submittedName>
</protein>
<proteinExistence type="predicted"/>
<name>A0A397HLE1_9GLOM</name>
<sequence length="154" mass="17838">MTPGQTIQTRLNLFLQELGQSGPINLPIRSLASNTWEQKLEEVCLDFNTDRGLSYHLQSYYLLGELLDERAWGRLAKEEVKKHVEGTKVKDRIKISFHIFYLYRARGTHALHNAHYINPTSILHMYESDFDFLLQEATRLGNNDLTDFLPGTQT</sequence>